<proteinExistence type="inferred from homology"/>
<dbReference type="STRING" id="181874.A0A409YBH9"/>
<dbReference type="FunFam" id="1.20.1250.20:FF:000286">
    <property type="entry name" value="MFS efflux transporter"/>
    <property type="match status" value="1"/>
</dbReference>
<evidence type="ECO:0000256" key="7">
    <source>
        <dbReference type="SAM" id="MobiDB-lite"/>
    </source>
</evidence>
<keyword evidence="11" id="KW-1185">Reference proteome</keyword>
<protein>
    <recommendedName>
        <fullName evidence="9">Major facilitator superfamily (MFS) profile domain-containing protein</fullName>
    </recommendedName>
</protein>
<feature type="transmembrane region" description="Helical" evidence="8">
    <location>
        <begin position="202"/>
        <end position="222"/>
    </location>
</feature>
<evidence type="ECO:0000313" key="11">
    <source>
        <dbReference type="Proteomes" id="UP000284842"/>
    </source>
</evidence>
<keyword evidence="5 8" id="KW-1133">Transmembrane helix</keyword>
<evidence type="ECO:0000256" key="8">
    <source>
        <dbReference type="SAM" id="Phobius"/>
    </source>
</evidence>
<dbReference type="Proteomes" id="UP000284842">
    <property type="component" value="Unassembled WGS sequence"/>
</dbReference>
<feature type="transmembrane region" description="Helical" evidence="8">
    <location>
        <begin position="376"/>
        <end position="394"/>
    </location>
</feature>
<feature type="transmembrane region" description="Helical" evidence="8">
    <location>
        <begin position="73"/>
        <end position="90"/>
    </location>
</feature>
<feature type="transmembrane region" description="Helical" evidence="8">
    <location>
        <begin position="352"/>
        <end position="370"/>
    </location>
</feature>
<keyword evidence="4 8" id="KW-0812">Transmembrane</keyword>
<feature type="transmembrane region" description="Helical" evidence="8">
    <location>
        <begin position="110"/>
        <end position="134"/>
    </location>
</feature>
<dbReference type="PROSITE" id="PS50850">
    <property type="entry name" value="MFS"/>
    <property type="match status" value="1"/>
</dbReference>
<dbReference type="PANTHER" id="PTHR23514:SF3">
    <property type="entry name" value="BYPASS OF STOP CODON PROTEIN 6"/>
    <property type="match status" value="1"/>
</dbReference>
<dbReference type="OrthoDB" id="413079at2759"/>
<feature type="compositionally biased region" description="Polar residues" evidence="7">
    <location>
        <begin position="41"/>
        <end position="62"/>
    </location>
</feature>
<dbReference type="Gene3D" id="1.20.1250.20">
    <property type="entry name" value="MFS general substrate transporter like domains"/>
    <property type="match status" value="2"/>
</dbReference>
<feature type="transmembrane region" description="Helical" evidence="8">
    <location>
        <begin position="228"/>
        <end position="249"/>
    </location>
</feature>
<evidence type="ECO:0000256" key="4">
    <source>
        <dbReference type="ARBA" id="ARBA00022692"/>
    </source>
</evidence>
<accession>A0A409YBH9</accession>
<comment type="subcellular location">
    <subcellularLocation>
        <location evidence="1">Endomembrane system</location>
        <topology evidence="1">Multi-pass membrane protein</topology>
    </subcellularLocation>
</comment>
<feature type="domain" description="Major facilitator superfamily (MFS) profile" evidence="9">
    <location>
        <begin position="77"/>
        <end position="444"/>
    </location>
</feature>
<keyword evidence="3" id="KW-0813">Transport</keyword>
<evidence type="ECO:0000256" key="3">
    <source>
        <dbReference type="ARBA" id="ARBA00022448"/>
    </source>
</evidence>
<comment type="similarity">
    <text evidence="2">Belongs to the major facilitator superfamily.</text>
</comment>
<evidence type="ECO:0000313" key="10">
    <source>
        <dbReference type="EMBL" id="PPR00367.1"/>
    </source>
</evidence>
<dbReference type="Pfam" id="PF07690">
    <property type="entry name" value="MFS_1"/>
    <property type="match status" value="1"/>
</dbReference>
<evidence type="ECO:0000259" key="9">
    <source>
        <dbReference type="PROSITE" id="PS50850"/>
    </source>
</evidence>
<dbReference type="PANTHER" id="PTHR23514">
    <property type="entry name" value="BYPASS OF STOP CODON PROTEIN 6"/>
    <property type="match status" value="1"/>
</dbReference>
<dbReference type="InterPro" id="IPR020846">
    <property type="entry name" value="MFS_dom"/>
</dbReference>
<dbReference type="InterPro" id="IPR011701">
    <property type="entry name" value="MFS"/>
</dbReference>
<keyword evidence="6 8" id="KW-0472">Membrane</keyword>
<evidence type="ECO:0000256" key="2">
    <source>
        <dbReference type="ARBA" id="ARBA00008335"/>
    </source>
</evidence>
<dbReference type="InterPro" id="IPR036259">
    <property type="entry name" value="MFS_trans_sf"/>
</dbReference>
<dbReference type="GO" id="GO:0022857">
    <property type="term" value="F:transmembrane transporter activity"/>
    <property type="evidence" value="ECO:0007669"/>
    <property type="project" value="InterPro"/>
</dbReference>
<name>A0A409YBH9_9AGAR</name>
<evidence type="ECO:0000256" key="6">
    <source>
        <dbReference type="ARBA" id="ARBA00023136"/>
    </source>
</evidence>
<feature type="transmembrane region" description="Helical" evidence="8">
    <location>
        <begin position="289"/>
        <end position="313"/>
    </location>
</feature>
<evidence type="ECO:0000256" key="1">
    <source>
        <dbReference type="ARBA" id="ARBA00004127"/>
    </source>
</evidence>
<feature type="transmembrane region" description="Helical" evidence="8">
    <location>
        <begin position="325"/>
        <end position="343"/>
    </location>
</feature>
<dbReference type="AlphaFoldDB" id="A0A409YBH9"/>
<sequence length="444" mass="47837">MDTLSTNVEVRRNSVEPSLRCIPKSQPSDSKVSANGLGYPPTQTLDSSAPTTNGAAAKSSESLPPLTARQKRLARIQFIALCWTLFVAGWNDGTTGPLLPRIQEVYGVNFAVVSLIFVFACVGFISGAVSNMWLTERLGFGKTLVLGSCCQIIAYAIQCSAPPFPAFVFAYVINGAGIAVQDAQANGFVAVLKHHAEAKMGVLHAAYGLGAFASPLVATQFAQLPRWSFHYLVSLGVSVLNTIVLIGVFRFQNQDGESFVWNLREVVPEHATVDEATFKQVLRTRAVHLLAFFIFVYVGVEVTIGGWIVTFIIQERQGGPSSGYISSGFFGGLTVGRVILLWVNKMVGERRVLFIYALLSIGLEFVVWFVPSLVGNAIAVSIVGVLLGPMYPIAMNQASRILPRWILTGSIGWIAGFGQAGSAVLPFMTGAIAERHGIHSLQPL</sequence>
<dbReference type="InterPro" id="IPR051788">
    <property type="entry name" value="MFS_Transporter"/>
</dbReference>
<dbReference type="GO" id="GO:0016020">
    <property type="term" value="C:membrane"/>
    <property type="evidence" value="ECO:0007669"/>
    <property type="project" value="TreeGrafter"/>
</dbReference>
<dbReference type="InParanoid" id="A0A409YBH9"/>
<dbReference type="EMBL" id="NHTK01001314">
    <property type="protein sequence ID" value="PPR00367.1"/>
    <property type="molecule type" value="Genomic_DNA"/>
</dbReference>
<gene>
    <name evidence="10" type="ORF">CVT24_004401</name>
</gene>
<dbReference type="SUPFAM" id="SSF103473">
    <property type="entry name" value="MFS general substrate transporter"/>
    <property type="match status" value="1"/>
</dbReference>
<dbReference type="GO" id="GO:0012505">
    <property type="term" value="C:endomembrane system"/>
    <property type="evidence" value="ECO:0007669"/>
    <property type="project" value="UniProtKB-SubCell"/>
</dbReference>
<evidence type="ECO:0000256" key="5">
    <source>
        <dbReference type="ARBA" id="ARBA00022989"/>
    </source>
</evidence>
<feature type="region of interest" description="Disordered" evidence="7">
    <location>
        <begin position="1"/>
        <end position="63"/>
    </location>
</feature>
<organism evidence="10 11">
    <name type="scientific">Panaeolus cyanescens</name>
    <dbReference type="NCBI Taxonomy" id="181874"/>
    <lineage>
        <taxon>Eukaryota</taxon>
        <taxon>Fungi</taxon>
        <taxon>Dikarya</taxon>
        <taxon>Basidiomycota</taxon>
        <taxon>Agaricomycotina</taxon>
        <taxon>Agaricomycetes</taxon>
        <taxon>Agaricomycetidae</taxon>
        <taxon>Agaricales</taxon>
        <taxon>Agaricineae</taxon>
        <taxon>Galeropsidaceae</taxon>
        <taxon>Panaeolus</taxon>
    </lineage>
</organism>
<comment type="caution">
    <text evidence="10">The sequence shown here is derived from an EMBL/GenBank/DDBJ whole genome shotgun (WGS) entry which is preliminary data.</text>
</comment>
<reference evidence="10 11" key="1">
    <citation type="journal article" date="2018" name="Evol. Lett.">
        <title>Horizontal gene cluster transfer increased hallucinogenic mushroom diversity.</title>
        <authorList>
            <person name="Reynolds H.T."/>
            <person name="Vijayakumar V."/>
            <person name="Gluck-Thaler E."/>
            <person name="Korotkin H.B."/>
            <person name="Matheny P.B."/>
            <person name="Slot J.C."/>
        </authorList>
    </citation>
    <scope>NUCLEOTIDE SEQUENCE [LARGE SCALE GENOMIC DNA]</scope>
    <source>
        <strain evidence="10 11">2629</strain>
    </source>
</reference>